<sequence>MSSWPAGIETIQRLLAAGNLQKVARSLDAGPWTRQHADLQRDLSVRPTTRAEQNDLRPAAPHLSASMNEAAPTIDNEHRHARREQEYSLFSK</sequence>
<protein>
    <submittedName>
        <fullName evidence="2">Uncharacterized protein</fullName>
    </submittedName>
</protein>
<feature type="compositionally biased region" description="Basic and acidic residues" evidence="1">
    <location>
        <begin position="35"/>
        <end position="44"/>
    </location>
</feature>
<evidence type="ECO:0000256" key="1">
    <source>
        <dbReference type="SAM" id="MobiDB-lite"/>
    </source>
</evidence>
<dbReference type="EMBL" id="JAVREH010000003">
    <property type="protein sequence ID" value="MDT0260570.1"/>
    <property type="molecule type" value="Genomic_DNA"/>
</dbReference>
<comment type="caution">
    <text evidence="2">The sequence shown here is derived from an EMBL/GenBank/DDBJ whole genome shotgun (WGS) entry which is preliminary data.</text>
</comment>
<evidence type="ECO:0000313" key="2">
    <source>
        <dbReference type="EMBL" id="MDT0260570.1"/>
    </source>
</evidence>
<dbReference type="RefSeq" id="WP_311421719.1">
    <property type="nucleotide sequence ID" value="NZ_JAVREH010000003.1"/>
</dbReference>
<dbReference type="Proteomes" id="UP001183176">
    <property type="component" value="Unassembled WGS sequence"/>
</dbReference>
<proteinExistence type="predicted"/>
<name>A0ABU2J6F1_9ACTN</name>
<organism evidence="2 3">
    <name type="scientific">Jatrophihabitans lederbergiae</name>
    <dbReference type="NCBI Taxonomy" id="3075547"/>
    <lineage>
        <taxon>Bacteria</taxon>
        <taxon>Bacillati</taxon>
        <taxon>Actinomycetota</taxon>
        <taxon>Actinomycetes</taxon>
        <taxon>Jatrophihabitantales</taxon>
        <taxon>Jatrophihabitantaceae</taxon>
        <taxon>Jatrophihabitans</taxon>
    </lineage>
</organism>
<gene>
    <name evidence="2" type="ORF">RM423_04105</name>
</gene>
<keyword evidence="3" id="KW-1185">Reference proteome</keyword>
<reference evidence="3" key="1">
    <citation type="submission" date="2023-07" db="EMBL/GenBank/DDBJ databases">
        <title>30 novel species of actinomycetes from the DSMZ collection.</title>
        <authorList>
            <person name="Nouioui I."/>
        </authorList>
    </citation>
    <scope>NUCLEOTIDE SEQUENCE [LARGE SCALE GENOMIC DNA]</scope>
    <source>
        <strain evidence="3">DSM 44399</strain>
    </source>
</reference>
<feature type="region of interest" description="Disordered" evidence="1">
    <location>
        <begin position="28"/>
        <end position="92"/>
    </location>
</feature>
<feature type="compositionally biased region" description="Basic and acidic residues" evidence="1">
    <location>
        <begin position="75"/>
        <end position="86"/>
    </location>
</feature>
<accession>A0ABU2J6F1</accession>
<evidence type="ECO:0000313" key="3">
    <source>
        <dbReference type="Proteomes" id="UP001183176"/>
    </source>
</evidence>